<proteinExistence type="predicted"/>
<reference evidence="2 3" key="1">
    <citation type="journal article" date="2013" name="PLoS ONE">
        <title>Assembly-driven community genomics of a hypersaline microbial ecosystem.</title>
        <authorList>
            <person name="Podell S."/>
            <person name="Ugalde J.A."/>
            <person name="Narasingarao P."/>
            <person name="Banfield J.F."/>
            <person name="Heidelberg K.B."/>
            <person name="Allen E.E."/>
        </authorList>
    </citation>
    <scope>NUCLEOTIDE SEQUENCE [LARGE SCALE GENOMIC DNA]</scope>
    <source>
        <strain evidence="3">J07HQW2</strain>
    </source>
</reference>
<evidence type="ECO:0000313" key="3">
    <source>
        <dbReference type="Proteomes" id="UP000030710"/>
    </source>
</evidence>
<evidence type="ECO:0000313" key="2">
    <source>
        <dbReference type="EMBL" id="ERG96973.1"/>
    </source>
</evidence>
<feature type="transmembrane region" description="Helical" evidence="1">
    <location>
        <begin position="32"/>
        <end position="53"/>
    </location>
</feature>
<keyword evidence="1" id="KW-0812">Transmembrane</keyword>
<dbReference type="Proteomes" id="UP000030710">
    <property type="component" value="Unassembled WGS sequence"/>
</dbReference>
<sequence>MSQYTYTQIQSGCTHVESSAIDFGQAGVSYSAAVEFCVLVIIYSLALTVLGAWRGVVTSNSLSGEESRSRS</sequence>
<dbReference type="RefSeq" id="WP_021056435.1">
    <property type="nucleotide sequence ID" value="NZ_KE356561.1"/>
</dbReference>
<gene>
    <name evidence="2" type="ORF">J07HQW2_03459</name>
</gene>
<keyword evidence="1" id="KW-0472">Membrane</keyword>
<keyword evidence="1" id="KW-1133">Transmembrane helix</keyword>
<dbReference type="AlphaFoldDB" id="U1NJ73"/>
<accession>U1NJ73</accession>
<name>U1NJ73_9EURY</name>
<protein>
    <submittedName>
        <fullName evidence="2">Uncharacterized protein</fullName>
    </submittedName>
</protein>
<organism evidence="2 3">
    <name type="scientific">Haloquadratum walsbyi J07HQW2</name>
    <dbReference type="NCBI Taxonomy" id="1238425"/>
    <lineage>
        <taxon>Archaea</taxon>
        <taxon>Methanobacteriati</taxon>
        <taxon>Methanobacteriota</taxon>
        <taxon>Stenosarchaea group</taxon>
        <taxon>Halobacteria</taxon>
        <taxon>Halobacteriales</taxon>
        <taxon>Haloferacaceae</taxon>
        <taxon>Haloquadratum</taxon>
    </lineage>
</organism>
<dbReference type="HOGENOM" id="CLU_2730309_0_0_2"/>
<evidence type="ECO:0000256" key="1">
    <source>
        <dbReference type="SAM" id="Phobius"/>
    </source>
</evidence>
<dbReference type="EMBL" id="KE356561">
    <property type="protein sequence ID" value="ERG96973.1"/>
    <property type="molecule type" value="Genomic_DNA"/>
</dbReference>